<reference evidence="1" key="1">
    <citation type="submission" date="2022-04" db="EMBL/GenBank/DDBJ databases">
        <title>Genome of the entomopathogenic fungus Entomophthora muscae.</title>
        <authorList>
            <person name="Elya C."/>
            <person name="Lovett B.R."/>
            <person name="Lee E."/>
            <person name="Macias A.M."/>
            <person name="Hajek A.E."/>
            <person name="De Bivort B.L."/>
            <person name="Kasson M.T."/>
            <person name="De Fine Licht H.H."/>
            <person name="Stajich J.E."/>
        </authorList>
    </citation>
    <scope>NUCLEOTIDE SEQUENCE</scope>
    <source>
        <strain evidence="1">Berkeley</strain>
    </source>
</reference>
<evidence type="ECO:0000313" key="2">
    <source>
        <dbReference type="Proteomes" id="UP001165960"/>
    </source>
</evidence>
<evidence type="ECO:0000313" key="1">
    <source>
        <dbReference type="EMBL" id="KAJ9067544.1"/>
    </source>
</evidence>
<accession>A0ACC2SZ47</accession>
<name>A0ACC2SZ47_9FUNG</name>
<dbReference type="EMBL" id="QTSX02004006">
    <property type="protein sequence ID" value="KAJ9067544.1"/>
    <property type="molecule type" value="Genomic_DNA"/>
</dbReference>
<keyword evidence="2" id="KW-1185">Reference proteome</keyword>
<organism evidence="1 2">
    <name type="scientific">Entomophthora muscae</name>
    <dbReference type="NCBI Taxonomy" id="34485"/>
    <lineage>
        <taxon>Eukaryota</taxon>
        <taxon>Fungi</taxon>
        <taxon>Fungi incertae sedis</taxon>
        <taxon>Zoopagomycota</taxon>
        <taxon>Entomophthoromycotina</taxon>
        <taxon>Entomophthoromycetes</taxon>
        <taxon>Entomophthorales</taxon>
        <taxon>Entomophthoraceae</taxon>
        <taxon>Entomophthora</taxon>
    </lineage>
</organism>
<proteinExistence type="predicted"/>
<dbReference type="Proteomes" id="UP001165960">
    <property type="component" value="Unassembled WGS sequence"/>
</dbReference>
<gene>
    <name evidence="1" type="ORF">DSO57_1038141</name>
</gene>
<comment type="caution">
    <text evidence="1">The sequence shown here is derived from an EMBL/GenBank/DDBJ whole genome shotgun (WGS) entry which is preliminary data.</text>
</comment>
<sequence>MLFLSFLLLSNSIFCAQLYRIEGRITPSEKFPVLETFGQSSRVFLDNGVLSGLIQQNGRFIIHDVPSGNFTLKVVTDRYKFPLLRADVGLDSKRKVIIHSMRLGTPLEASGPEVAYPLRISPVEQIEYFDKREGFNIMSILSNPMMLMSMVSLALVFIAPKMLSNLGKTIIRTSLSFLKDEETLKEVQETQSTMNSFLSGSQMQEGPSFSERLATMMAEK</sequence>
<protein>
    <submittedName>
        <fullName evidence="1">Uncharacterized protein</fullName>
    </submittedName>
</protein>